<accession>A0A3B0X1A8</accession>
<name>A0A3B0X1A8_9ZZZZ</name>
<sequence>MTKKHYIEIPILLSEEQVSDLVALDTLPITSAPAAPLQTLGDLNSQIISQLATYSVQHRTDNILPLSITVTALLPLTRGLR</sequence>
<dbReference type="AlphaFoldDB" id="A0A3B0X1A8"/>
<proteinExistence type="predicted"/>
<dbReference type="EMBL" id="UOFG01000038">
    <property type="protein sequence ID" value="VAW58490.1"/>
    <property type="molecule type" value="Genomic_DNA"/>
</dbReference>
<evidence type="ECO:0000313" key="1">
    <source>
        <dbReference type="EMBL" id="VAW58490.1"/>
    </source>
</evidence>
<gene>
    <name evidence="1" type="ORF">MNBD_GAMMA11-706</name>
</gene>
<reference evidence="1" key="1">
    <citation type="submission" date="2018-06" db="EMBL/GenBank/DDBJ databases">
        <authorList>
            <person name="Zhirakovskaya E."/>
        </authorList>
    </citation>
    <scope>NUCLEOTIDE SEQUENCE</scope>
</reference>
<protein>
    <submittedName>
        <fullName evidence="1">Uncharacterized protein</fullName>
    </submittedName>
</protein>
<organism evidence="1">
    <name type="scientific">hydrothermal vent metagenome</name>
    <dbReference type="NCBI Taxonomy" id="652676"/>
    <lineage>
        <taxon>unclassified sequences</taxon>
        <taxon>metagenomes</taxon>
        <taxon>ecological metagenomes</taxon>
    </lineage>
</organism>